<dbReference type="GO" id="GO:0008360">
    <property type="term" value="P:regulation of cell shape"/>
    <property type="evidence" value="ECO:0007669"/>
    <property type="project" value="UniProtKB-KW"/>
</dbReference>
<dbReference type="InterPro" id="IPR018187">
    <property type="entry name" value="Asp/Glu_racemase_AS_1"/>
</dbReference>
<evidence type="ECO:0000256" key="1">
    <source>
        <dbReference type="ARBA" id="ARBA00001602"/>
    </source>
</evidence>
<feature type="binding site" evidence="7">
    <location>
        <begin position="72"/>
        <end position="73"/>
    </location>
    <ligand>
        <name>substrate</name>
    </ligand>
</feature>
<dbReference type="InterPro" id="IPR015942">
    <property type="entry name" value="Asp/Glu/hydantoin_racemase"/>
</dbReference>
<dbReference type="Pfam" id="PF01177">
    <property type="entry name" value="Asp_Glu_race"/>
    <property type="match status" value="1"/>
</dbReference>
<evidence type="ECO:0000256" key="6">
    <source>
        <dbReference type="ARBA" id="ARBA00023316"/>
    </source>
</evidence>
<dbReference type="UniPathway" id="UPA00219"/>
<dbReference type="PROSITE" id="PS00923">
    <property type="entry name" value="ASP_GLU_RACEMASE_1"/>
    <property type="match status" value="1"/>
</dbReference>
<dbReference type="GO" id="GO:0008881">
    <property type="term" value="F:glutamate racemase activity"/>
    <property type="evidence" value="ECO:0007669"/>
    <property type="project" value="UniProtKB-UniRule"/>
</dbReference>
<name>A0A2Z2NJE6_9GAMM</name>
<evidence type="ECO:0000313" key="9">
    <source>
        <dbReference type="Proteomes" id="UP000250079"/>
    </source>
</evidence>
<feature type="binding site" evidence="7">
    <location>
        <begin position="7"/>
        <end position="8"/>
    </location>
    <ligand>
        <name>substrate</name>
    </ligand>
</feature>
<accession>A0A2Z2NJE6</accession>
<keyword evidence="5 7" id="KW-0413">Isomerase</keyword>
<feature type="active site" description="Proton donor/acceptor" evidence="7">
    <location>
        <position position="71"/>
    </location>
</feature>
<feature type="binding site" evidence="7">
    <location>
        <begin position="186"/>
        <end position="187"/>
    </location>
    <ligand>
        <name>substrate</name>
    </ligand>
</feature>
<comment type="similarity">
    <text evidence="7">Belongs to the aspartate/glutamate racemases family.</text>
</comment>
<gene>
    <name evidence="7 8" type="primary">murI</name>
    <name evidence="8" type="ORF">IMCC3135_00325</name>
</gene>
<dbReference type="KEGG" id="gai:IMCC3135_00325"/>
<dbReference type="OrthoDB" id="9801055at2"/>
<dbReference type="SUPFAM" id="SSF53681">
    <property type="entry name" value="Aspartate/glutamate racemase"/>
    <property type="match status" value="2"/>
</dbReference>
<organism evidence="8 9">
    <name type="scientific">Granulosicoccus antarcticus IMCC3135</name>
    <dbReference type="NCBI Taxonomy" id="1192854"/>
    <lineage>
        <taxon>Bacteria</taxon>
        <taxon>Pseudomonadati</taxon>
        <taxon>Pseudomonadota</taxon>
        <taxon>Gammaproteobacteria</taxon>
        <taxon>Chromatiales</taxon>
        <taxon>Granulosicoccaceae</taxon>
        <taxon>Granulosicoccus</taxon>
    </lineage>
</organism>
<keyword evidence="9" id="KW-1185">Reference proteome</keyword>
<dbReference type="InterPro" id="IPR001920">
    <property type="entry name" value="Asp/Glu_race"/>
</dbReference>
<dbReference type="EMBL" id="CP018632">
    <property type="protein sequence ID" value="ASJ70191.1"/>
    <property type="molecule type" value="Genomic_DNA"/>
</dbReference>
<feature type="active site" description="Proton donor/acceptor" evidence="7">
    <location>
        <position position="185"/>
    </location>
</feature>
<evidence type="ECO:0000256" key="7">
    <source>
        <dbReference type="HAMAP-Rule" id="MF_00258"/>
    </source>
</evidence>
<reference evidence="8 9" key="1">
    <citation type="submission" date="2016-12" db="EMBL/GenBank/DDBJ databases">
        <authorList>
            <person name="Song W.-J."/>
            <person name="Kurnit D.M."/>
        </authorList>
    </citation>
    <scope>NUCLEOTIDE SEQUENCE [LARGE SCALE GENOMIC DNA]</scope>
    <source>
        <strain evidence="8 9">IMCC3135</strain>
    </source>
</reference>
<dbReference type="PANTHER" id="PTHR21198">
    <property type="entry name" value="GLUTAMATE RACEMASE"/>
    <property type="match status" value="1"/>
</dbReference>
<keyword evidence="4 7" id="KW-0573">Peptidoglycan synthesis</keyword>
<comment type="function">
    <text evidence="7">Provides the (R)-glutamate required for cell wall biosynthesis.</text>
</comment>
<sequence>MTILVFDSGIGGLSVLREARMIMHDHRFVYVGDDAGFPYGDWDGAALSARMIGLFETLIEQYNPCLAIVACNTASTLIMPSLRSRFDIPFVGIVPAIKPAAERTASGLITVLATPGTVQRPYTLELIRQFASHRQVNLVGATQLARLSEQHMQGRAIDMGVLQAEIAPCFVESDGRRTDIITLGCTHYPFLVNEMRKLAPWPVDWLDPAEAVARHACHVLSELPQTALGQAVAQSQAQSDIAIMTSNSPPASIVRLLGSFGLQRHSQQFSSLESTHSTHSTHSTWSA</sequence>
<dbReference type="PANTHER" id="PTHR21198:SF2">
    <property type="entry name" value="GLUTAMATE RACEMASE"/>
    <property type="match status" value="1"/>
</dbReference>
<evidence type="ECO:0000256" key="2">
    <source>
        <dbReference type="ARBA" id="ARBA00013090"/>
    </source>
</evidence>
<comment type="pathway">
    <text evidence="7">Cell wall biogenesis; peptidoglycan biosynthesis.</text>
</comment>
<evidence type="ECO:0000256" key="4">
    <source>
        <dbReference type="ARBA" id="ARBA00022984"/>
    </source>
</evidence>
<dbReference type="Gene3D" id="3.40.50.1860">
    <property type="match status" value="2"/>
</dbReference>
<dbReference type="GO" id="GO:0071555">
    <property type="term" value="P:cell wall organization"/>
    <property type="evidence" value="ECO:0007669"/>
    <property type="project" value="UniProtKB-KW"/>
</dbReference>
<keyword evidence="6 7" id="KW-0961">Cell wall biogenesis/degradation</keyword>
<protein>
    <recommendedName>
        <fullName evidence="2 7">Glutamate racemase</fullName>
        <ecNumber evidence="2 7">5.1.1.3</ecNumber>
    </recommendedName>
</protein>
<dbReference type="InterPro" id="IPR004391">
    <property type="entry name" value="Glu_race"/>
</dbReference>
<dbReference type="HAMAP" id="MF_00258">
    <property type="entry name" value="Glu_racemase"/>
    <property type="match status" value="1"/>
</dbReference>
<dbReference type="EC" id="5.1.1.3" evidence="2 7"/>
<evidence type="ECO:0000313" key="8">
    <source>
        <dbReference type="EMBL" id="ASJ70191.1"/>
    </source>
</evidence>
<feature type="binding site" evidence="7">
    <location>
        <begin position="39"/>
        <end position="40"/>
    </location>
    <ligand>
        <name>substrate</name>
    </ligand>
</feature>
<comment type="catalytic activity">
    <reaction evidence="1 7">
        <text>L-glutamate = D-glutamate</text>
        <dbReference type="Rhea" id="RHEA:12813"/>
        <dbReference type="ChEBI" id="CHEBI:29985"/>
        <dbReference type="ChEBI" id="CHEBI:29986"/>
        <dbReference type="EC" id="5.1.1.3"/>
    </reaction>
</comment>
<dbReference type="NCBIfam" id="TIGR00067">
    <property type="entry name" value="glut_race"/>
    <property type="match status" value="1"/>
</dbReference>
<dbReference type="Proteomes" id="UP000250079">
    <property type="component" value="Chromosome"/>
</dbReference>
<evidence type="ECO:0000256" key="3">
    <source>
        <dbReference type="ARBA" id="ARBA00022960"/>
    </source>
</evidence>
<proteinExistence type="inferred from homology"/>
<keyword evidence="3 7" id="KW-0133">Cell shape</keyword>
<dbReference type="RefSeq" id="WP_088915756.1">
    <property type="nucleotide sequence ID" value="NZ_CP018632.1"/>
</dbReference>
<dbReference type="GO" id="GO:0009252">
    <property type="term" value="P:peptidoglycan biosynthetic process"/>
    <property type="evidence" value="ECO:0007669"/>
    <property type="project" value="UniProtKB-UniRule"/>
</dbReference>
<evidence type="ECO:0000256" key="5">
    <source>
        <dbReference type="ARBA" id="ARBA00023235"/>
    </source>
</evidence>
<dbReference type="AlphaFoldDB" id="A0A2Z2NJE6"/>